<dbReference type="InterPro" id="IPR051814">
    <property type="entry name" value="NAD(P)H-dep_FMN_reductase"/>
</dbReference>
<accession>A0A3G6J161</accession>
<gene>
    <name evidence="5" type="ORF">CGERO_06130</name>
</gene>
<dbReference type="OrthoDB" id="1643408at2"/>
<dbReference type="InterPro" id="IPR029039">
    <property type="entry name" value="Flavoprotein-like_sf"/>
</dbReference>
<organism evidence="5 6">
    <name type="scientific">Corynebacterium gerontici</name>
    <dbReference type="NCBI Taxonomy" id="2079234"/>
    <lineage>
        <taxon>Bacteria</taxon>
        <taxon>Bacillati</taxon>
        <taxon>Actinomycetota</taxon>
        <taxon>Actinomycetes</taxon>
        <taxon>Mycobacteriales</taxon>
        <taxon>Corynebacteriaceae</taxon>
        <taxon>Corynebacterium</taxon>
    </lineage>
</organism>
<keyword evidence="6" id="KW-1185">Reference proteome</keyword>
<dbReference type="EC" id="1.5.1.45" evidence="5"/>
<evidence type="ECO:0000313" key="5">
    <source>
        <dbReference type="EMBL" id="AZA11533.1"/>
    </source>
</evidence>
<reference evidence="5 6" key="1">
    <citation type="submission" date="2018-11" db="EMBL/GenBank/DDBJ databases">
        <authorList>
            <person name="Kleinhagauer T."/>
            <person name="Glaeser S.P."/>
            <person name="Spergser J."/>
            <person name="Ruckert C."/>
            <person name="Kaempfer P."/>
            <person name="Busse H.-J."/>
        </authorList>
    </citation>
    <scope>NUCLEOTIDE SEQUENCE [LARGE SCALE GENOMIC DNA]</scope>
    <source>
        <strain evidence="5 6">W8</strain>
    </source>
</reference>
<dbReference type="RefSeq" id="WP_123934200.1">
    <property type="nucleotide sequence ID" value="NZ_CP033897.1"/>
</dbReference>
<evidence type="ECO:0000256" key="2">
    <source>
        <dbReference type="ARBA" id="ARBA00022643"/>
    </source>
</evidence>
<dbReference type="KEGG" id="cgk:CGERO_06130"/>
<feature type="domain" description="NADPH-dependent FMN reductase-like" evidence="4">
    <location>
        <begin position="4"/>
        <end position="153"/>
    </location>
</feature>
<dbReference type="InterPro" id="IPR023932">
    <property type="entry name" value="CE1759_FMN_reduct"/>
</dbReference>
<name>A0A3G6J161_9CORY</name>
<dbReference type="SUPFAM" id="SSF52218">
    <property type="entry name" value="Flavoproteins"/>
    <property type="match status" value="1"/>
</dbReference>
<protein>
    <submittedName>
        <fullName evidence="5">NAD(P)H-dependent FAD/FMN reductase</fullName>
        <ecNumber evidence="5">1.5.1.45</ecNumber>
    </submittedName>
</protein>
<keyword evidence="2" id="KW-0288">FMN</keyword>
<dbReference type="InterPro" id="IPR005025">
    <property type="entry name" value="FMN_Rdtase-like_dom"/>
</dbReference>
<dbReference type="NCBIfam" id="TIGR04037">
    <property type="entry name" value="LLM_duo_CE1759"/>
    <property type="match status" value="1"/>
</dbReference>
<keyword evidence="3 5" id="KW-0560">Oxidoreductase</keyword>
<dbReference type="EMBL" id="CP033897">
    <property type="protein sequence ID" value="AZA11533.1"/>
    <property type="molecule type" value="Genomic_DNA"/>
</dbReference>
<evidence type="ECO:0000259" key="4">
    <source>
        <dbReference type="Pfam" id="PF03358"/>
    </source>
</evidence>
<evidence type="ECO:0000256" key="1">
    <source>
        <dbReference type="ARBA" id="ARBA00022630"/>
    </source>
</evidence>
<dbReference type="Pfam" id="PF03358">
    <property type="entry name" value="FMN_red"/>
    <property type="match status" value="1"/>
</dbReference>
<dbReference type="Proteomes" id="UP000271587">
    <property type="component" value="Chromosome"/>
</dbReference>
<evidence type="ECO:0000256" key="3">
    <source>
        <dbReference type="ARBA" id="ARBA00023002"/>
    </source>
</evidence>
<evidence type="ECO:0000313" key="6">
    <source>
        <dbReference type="Proteomes" id="UP000271587"/>
    </source>
</evidence>
<dbReference type="AlphaFoldDB" id="A0A3G6J161"/>
<dbReference type="PANTHER" id="PTHR43408">
    <property type="entry name" value="FMN REDUCTASE (NADPH)"/>
    <property type="match status" value="1"/>
</dbReference>
<keyword evidence="1" id="KW-0285">Flavoprotein</keyword>
<dbReference type="GO" id="GO:0016491">
    <property type="term" value="F:oxidoreductase activity"/>
    <property type="evidence" value="ECO:0007669"/>
    <property type="project" value="UniProtKB-KW"/>
</dbReference>
<dbReference type="PANTHER" id="PTHR43408:SF2">
    <property type="entry name" value="FMN REDUCTASE (NADPH)"/>
    <property type="match status" value="1"/>
</dbReference>
<dbReference type="Gene3D" id="3.40.50.360">
    <property type="match status" value="1"/>
</dbReference>
<proteinExistence type="predicted"/>
<sequence>MRTLTIISGGLGEPSNSLTLGHTIARAAQKAIQECGSELEVSEVNLKDLAFDLAHCMTHNGEFTPALQRAIQTVKDSDAIIAVTPVFKASYSGLFKMFFDALQPTDIKEIPTIIAANAGSQRHALVLEYAVRPLFSYLKAAIVPTAILVTPQDTTEEALPALNKRIARAANELAMLMIPEYKKGTHQI</sequence>